<dbReference type="PANTHER" id="PTHR30157">
    <property type="entry name" value="FERRIC REDUCTASE, NADPH-DEPENDENT"/>
    <property type="match status" value="1"/>
</dbReference>
<dbReference type="InterPro" id="IPR039261">
    <property type="entry name" value="FNR_nucleotide-bd"/>
</dbReference>
<dbReference type="RefSeq" id="WP_119162880.1">
    <property type="nucleotide sequence ID" value="NZ_LR134442.1"/>
</dbReference>
<dbReference type="InterPro" id="IPR039374">
    <property type="entry name" value="SIP_fam"/>
</dbReference>
<accession>A0A383SB37</accession>
<dbReference type="EMBL" id="UNQJ01000031">
    <property type="protein sequence ID" value="SYZ34589.1"/>
    <property type="molecule type" value="Genomic_DNA"/>
</dbReference>
<proteinExistence type="predicted"/>
<dbReference type="Gene3D" id="3.40.50.80">
    <property type="entry name" value="Nucleotide-binding domain of ferredoxin-NADP reductase (FNR) module"/>
    <property type="match status" value="1"/>
</dbReference>
<gene>
    <name evidence="2" type="ORF">PROPAUS_2607</name>
</gene>
<reference evidence="3" key="1">
    <citation type="submission" date="2018-08" db="EMBL/GenBank/DDBJ databases">
        <authorList>
            <person name="Hornung B."/>
        </authorList>
    </citation>
    <scope>NUCLEOTIDE SEQUENCE [LARGE SCALE GENOMIC DNA]</scope>
</reference>
<evidence type="ECO:0000313" key="3">
    <source>
        <dbReference type="Proteomes" id="UP000263928"/>
    </source>
</evidence>
<dbReference type="PANTHER" id="PTHR30157:SF0">
    <property type="entry name" value="NADPH-DEPENDENT FERRIC-CHELATE REDUCTASE"/>
    <property type="match status" value="1"/>
</dbReference>
<feature type="domain" description="SIP-like Rossmann fold" evidence="1">
    <location>
        <begin position="1"/>
        <end position="111"/>
    </location>
</feature>
<dbReference type="InterPro" id="IPR007037">
    <property type="entry name" value="SIP_rossman_dom"/>
</dbReference>
<protein>
    <submittedName>
        <fullName evidence="2">Siderophore-interacting protein</fullName>
    </submittedName>
</protein>
<dbReference type="Pfam" id="PF04954">
    <property type="entry name" value="SIP"/>
    <property type="match status" value="1"/>
</dbReference>
<organism evidence="2 3">
    <name type="scientific">Propionibacterium australiense</name>
    <dbReference type="NCBI Taxonomy" id="119981"/>
    <lineage>
        <taxon>Bacteria</taxon>
        <taxon>Bacillati</taxon>
        <taxon>Actinomycetota</taxon>
        <taxon>Actinomycetes</taxon>
        <taxon>Propionibacteriales</taxon>
        <taxon>Propionibacteriaceae</taxon>
        <taxon>Propionibacterium</taxon>
    </lineage>
</organism>
<dbReference type="Proteomes" id="UP000263928">
    <property type="component" value="Unassembled WGS sequence"/>
</dbReference>
<keyword evidence="3" id="KW-1185">Reference proteome</keyword>
<evidence type="ECO:0000259" key="1">
    <source>
        <dbReference type="Pfam" id="PF04954"/>
    </source>
</evidence>
<evidence type="ECO:0000313" key="2">
    <source>
        <dbReference type="EMBL" id="SYZ34589.1"/>
    </source>
</evidence>
<sequence>MLLIGDPASLPALNSIIDAIPDEVPIELYLEQSNPLDASLPVATHPQLQHRWVPRSGARSLADAIDIRDWRGWHVQALTEASSLRRLRPVLKSVMGFPKDHTTVQAYWVQGRTMGRSRGGGS</sequence>
<name>A0A383SB37_9ACTN</name>
<dbReference type="AlphaFoldDB" id="A0A383SB37"/>